<sequence length="50" mass="5466">MEQSLDGLQIHAAWKVQQRLLAHAHCDARSMARFTGVACLSTLCRDGGDP</sequence>
<dbReference type="RefSeq" id="XP_005710315.1">
    <property type="nucleotide sequence ID" value="XM_005710258.1"/>
</dbReference>
<protein>
    <submittedName>
        <fullName evidence="1">Uncharacterized protein</fullName>
    </submittedName>
</protein>
<gene>
    <name evidence="1" type="ORF">CHC_T00006959001</name>
</gene>
<organism evidence="1 2">
    <name type="scientific">Chondrus crispus</name>
    <name type="common">Carrageen Irish moss</name>
    <name type="synonym">Polymorpha crispa</name>
    <dbReference type="NCBI Taxonomy" id="2769"/>
    <lineage>
        <taxon>Eukaryota</taxon>
        <taxon>Rhodophyta</taxon>
        <taxon>Florideophyceae</taxon>
        <taxon>Rhodymeniophycidae</taxon>
        <taxon>Gigartinales</taxon>
        <taxon>Gigartinaceae</taxon>
        <taxon>Chondrus</taxon>
    </lineage>
</organism>
<evidence type="ECO:0000313" key="2">
    <source>
        <dbReference type="Proteomes" id="UP000012073"/>
    </source>
</evidence>
<dbReference type="AlphaFoldDB" id="R7QRC7"/>
<proteinExistence type="predicted"/>
<dbReference type="KEGG" id="ccp:CHC_T00006959001"/>
<reference evidence="2" key="1">
    <citation type="journal article" date="2013" name="Proc. Natl. Acad. Sci. U.S.A.">
        <title>Genome structure and metabolic features in the red seaweed Chondrus crispus shed light on evolution of the Archaeplastida.</title>
        <authorList>
            <person name="Collen J."/>
            <person name="Porcel B."/>
            <person name="Carre W."/>
            <person name="Ball S.G."/>
            <person name="Chaparro C."/>
            <person name="Tonon T."/>
            <person name="Barbeyron T."/>
            <person name="Michel G."/>
            <person name="Noel B."/>
            <person name="Valentin K."/>
            <person name="Elias M."/>
            <person name="Artiguenave F."/>
            <person name="Arun A."/>
            <person name="Aury J.M."/>
            <person name="Barbosa-Neto J.F."/>
            <person name="Bothwell J.H."/>
            <person name="Bouget F.Y."/>
            <person name="Brillet L."/>
            <person name="Cabello-Hurtado F."/>
            <person name="Capella-Gutierrez S."/>
            <person name="Charrier B."/>
            <person name="Cladiere L."/>
            <person name="Cock J.M."/>
            <person name="Coelho S.M."/>
            <person name="Colleoni C."/>
            <person name="Czjzek M."/>
            <person name="Da Silva C."/>
            <person name="Delage L."/>
            <person name="Denoeud F."/>
            <person name="Deschamps P."/>
            <person name="Dittami S.M."/>
            <person name="Gabaldon T."/>
            <person name="Gachon C.M."/>
            <person name="Groisillier A."/>
            <person name="Herve C."/>
            <person name="Jabbari K."/>
            <person name="Katinka M."/>
            <person name="Kloareg B."/>
            <person name="Kowalczyk N."/>
            <person name="Labadie K."/>
            <person name="Leblanc C."/>
            <person name="Lopez P.J."/>
            <person name="McLachlan D.H."/>
            <person name="Meslet-Cladiere L."/>
            <person name="Moustafa A."/>
            <person name="Nehr Z."/>
            <person name="Nyvall Collen P."/>
            <person name="Panaud O."/>
            <person name="Partensky F."/>
            <person name="Poulain J."/>
            <person name="Rensing S.A."/>
            <person name="Rousvoal S."/>
            <person name="Samson G."/>
            <person name="Symeonidi A."/>
            <person name="Weissenbach J."/>
            <person name="Zambounis A."/>
            <person name="Wincker P."/>
            <person name="Boyen C."/>
        </authorList>
    </citation>
    <scope>NUCLEOTIDE SEQUENCE [LARGE SCALE GENOMIC DNA]</scope>
    <source>
        <strain evidence="2">cv. Stackhouse</strain>
    </source>
</reference>
<dbReference type="EMBL" id="HG002108">
    <property type="protein sequence ID" value="CDF40021.1"/>
    <property type="molecule type" value="Genomic_DNA"/>
</dbReference>
<dbReference type="GeneID" id="17318034"/>
<evidence type="ECO:0000313" key="1">
    <source>
        <dbReference type="EMBL" id="CDF40021.1"/>
    </source>
</evidence>
<dbReference type="Gramene" id="CDF40021">
    <property type="protein sequence ID" value="CDF40021"/>
    <property type="gene ID" value="CHC_T00006959001"/>
</dbReference>
<dbReference type="Proteomes" id="UP000012073">
    <property type="component" value="Unassembled WGS sequence"/>
</dbReference>
<name>R7QRC7_CHOCR</name>
<keyword evidence="2" id="KW-1185">Reference proteome</keyword>
<accession>R7QRC7</accession>